<dbReference type="Proteomes" id="UP000294933">
    <property type="component" value="Unassembled WGS sequence"/>
</dbReference>
<gene>
    <name evidence="4" type="ORF">BD410DRAFT_840835</name>
</gene>
<accession>A0A4Y7Q154</accession>
<evidence type="ECO:0000256" key="2">
    <source>
        <dbReference type="SAM" id="SignalP"/>
    </source>
</evidence>
<keyword evidence="5" id="KW-1185">Reference proteome</keyword>
<dbReference type="EMBL" id="ML170183">
    <property type="protein sequence ID" value="TDL21135.1"/>
    <property type="molecule type" value="Genomic_DNA"/>
</dbReference>
<evidence type="ECO:0000259" key="3">
    <source>
        <dbReference type="Pfam" id="PF23865"/>
    </source>
</evidence>
<dbReference type="OrthoDB" id="73875at2759"/>
<proteinExistence type="predicted"/>
<feature type="chain" id="PRO_5021195079" description="DUF7223 domain-containing protein" evidence="2">
    <location>
        <begin position="19"/>
        <end position="531"/>
    </location>
</feature>
<dbReference type="AlphaFoldDB" id="A0A4Y7Q154"/>
<feature type="domain" description="DUF7223" evidence="3">
    <location>
        <begin position="253"/>
        <end position="437"/>
    </location>
</feature>
<reference evidence="4 5" key="1">
    <citation type="submission" date="2018-06" db="EMBL/GenBank/DDBJ databases">
        <title>A transcriptomic atlas of mushroom development highlights an independent origin of complex multicellularity.</title>
        <authorList>
            <consortium name="DOE Joint Genome Institute"/>
            <person name="Krizsan K."/>
            <person name="Almasi E."/>
            <person name="Merenyi Z."/>
            <person name="Sahu N."/>
            <person name="Viragh M."/>
            <person name="Koszo T."/>
            <person name="Mondo S."/>
            <person name="Kiss B."/>
            <person name="Balint B."/>
            <person name="Kues U."/>
            <person name="Barry K."/>
            <person name="Hegedus J.C."/>
            <person name="Henrissat B."/>
            <person name="Johnson J."/>
            <person name="Lipzen A."/>
            <person name="Ohm R."/>
            <person name="Nagy I."/>
            <person name="Pangilinan J."/>
            <person name="Yan J."/>
            <person name="Xiong Y."/>
            <person name="Grigoriev I.V."/>
            <person name="Hibbett D.S."/>
            <person name="Nagy L.G."/>
        </authorList>
    </citation>
    <scope>NUCLEOTIDE SEQUENCE [LARGE SCALE GENOMIC DNA]</scope>
    <source>
        <strain evidence="4 5">SZMC22713</strain>
    </source>
</reference>
<evidence type="ECO:0000313" key="5">
    <source>
        <dbReference type="Proteomes" id="UP000294933"/>
    </source>
</evidence>
<keyword evidence="2" id="KW-0732">Signal</keyword>
<feature type="region of interest" description="Disordered" evidence="1">
    <location>
        <begin position="368"/>
        <end position="388"/>
    </location>
</feature>
<evidence type="ECO:0000256" key="1">
    <source>
        <dbReference type="SAM" id="MobiDB-lite"/>
    </source>
</evidence>
<organism evidence="4 5">
    <name type="scientific">Rickenella mellea</name>
    <dbReference type="NCBI Taxonomy" id="50990"/>
    <lineage>
        <taxon>Eukaryota</taxon>
        <taxon>Fungi</taxon>
        <taxon>Dikarya</taxon>
        <taxon>Basidiomycota</taxon>
        <taxon>Agaricomycotina</taxon>
        <taxon>Agaricomycetes</taxon>
        <taxon>Hymenochaetales</taxon>
        <taxon>Rickenellaceae</taxon>
        <taxon>Rickenella</taxon>
    </lineage>
</organism>
<sequence>MMTFLPIVLALLPYVANAANDWNKPCFQGTCSYDVAQSATSMPGSMTIGGSKNAISDITPAAGWQILSCDPNALSQDIRLVCKSPDASSAGCDHLYQNGAENTIVRLPENCLKVPFARVARAWVPSDQSIPMSIAHRIMRRQNGDIPQVQALTLDTNWTAAADSRNGNVTLFVTGSTVPGAQGNATITPPSSRRRSRVQRRDFLDGVTDVSKGIFSNSFNQTKSTTLPPIDINQNFPIFNTSFACPGTSGASININADAKAHADITLGVVAAGTIAPPSITEFALLAGLTANLDGTLNIGAALTGTLDSGLIPLFQVGVPGLDIPHVLTIGPDFTLNARATANLDIDVNMNIDLAYDVQNLQLVFPPVSGQPSSGSPTPRDTPLKLSVSPQVSSQGTVEVHVIPTIDIGISALGKLVSATVFLNLDANAAMTLNLNAQGNATVQKMARIQLGGSFFKLFDASTSVPIFNTNFDIFQKCFGTSNGTSTKRSAKPDLALPFQKRDFACPSSDVVPPVGVADETVSASTFQSKS</sequence>
<dbReference type="VEuPathDB" id="FungiDB:BD410DRAFT_840835"/>
<feature type="compositionally biased region" description="Low complexity" evidence="1">
    <location>
        <begin position="368"/>
        <end position="379"/>
    </location>
</feature>
<dbReference type="InterPro" id="IPR055647">
    <property type="entry name" value="DUF7223"/>
</dbReference>
<feature type="signal peptide" evidence="2">
    <location>
        <begin position="1"/>
        <end position="18"/>
    </location>
</feature>
<dbReference type="Pfam" id="PF23865">
    <property type="entry name" value="DUF7223"/>
    <property type="match status" value="1"/>
</dbReference>
<dbReference type="STRING" id="50990.A0A4Y7Q154"/>
<evidence type="ECO:0000313" key="4">
    <source>
        <dbReference type="EMBL" id="TDL21135.1"/>
    </source>
</evidence>
<name>A0A4Y7Q154_9AGAM</name>
<protein>
    <recommendedName>
        <fullName evidence="3">DUF7223 domain-containing protein</fullName>
    </recommendedName>
</protein>